<gene>
    <name evidence="1" type="ORF">LIER_02539</name>
</gene>
<accession>A0AAV3NPX0</accession>
<proteinExistence type="predicted"/>
<evidence type="ECO:0000313" key="2">
    <source>
        <dbReference type="Proteomes" id="UP001454036"/>
    </source>
</evidence>
<protein>
    <submittedName>
        <fullName evidence="1">Uncharacterized protein</fullName>
    </submittedName>
</protein>
<dbReference type="Proteomes" id="UP001454036">
    <property type="component" value="Unassembled WGS sequence"/>
</dbReference>
<sequence length="66" mass="7708">MCTDFTNLNKACPKDYFPLRRLIDGSAGYEVFDFIDVSWGITKYSWKKLIKKKRPLLHSMCYIAGL</sequence>
<evidence type="ECO:0000313" key="1">
    <source>
        <dbReference type="EMBL" id="GAA0141385.1"/>
    </source>
</evidence>
<keyword evidence="2" id="KW-1185">Reference proteome</keyword>
<reference evidence="1 2" key="1">
    <citation type="submission" date="2024-01" db="EMBL/GenBank/DDBJ databases">
        <title>The complete chloroplast genome sequence of Lithospermum erythrorhizon: insights into the phylogenetic relationship among Boraginaceae species and the maternal lineages of purple gromwells.</title>
        <authorList>
            <person name="Okada T."/>
            <person name="Watanabe K."/>
        </authorList>
    </citation>
    <scope>NUCLEOTIDE SEQUENCE [LARGE SCALE GENOMIC DNA]</scope>
</reference>
<name>A0AAV3NPX0_LITER</name>
<organism evidence="1 2">
    <name type="scientific">Lithospermum erythrorhizon</name>
    <name type="common">Purple gromwell</name>
    <name type="synonym">Lithospermum officinale var. erythrorhizon</name>
    <dbReference type="NCBI Taxonomy" id="34254"/>
    <lineage>
        <taxon>Eukaryota</taxon>
        <taxon>Viridiplantae</taxon>
        <taxon>Streptophyta</taxon>
        <taxon>Embryophyta</taxon>
        <taxon>Tracheophyta</taxon>
        <taxon>Spermatophyta</taxon>
        <taxon>Magnoliopsida</taxon>
        <taxon>eudicotyledons</taxon>
        <taxon>Gunneridae</taxon>
        <taxon>Pentapetalae</taxon>
        <taxon>asterids</taxon>
        <taxon>lamiids</taxon>
        <taxon>Boraginales</taxon>
        <taxon>Boraginaceae</taxon>
        <taxon>Boraginoideae</taxon>
        <taxon>Lithospermeae</taxon>
        <taxon>Lithospermum</taxon>
    </lineage>
</organism>
<dbReference type="Gene3D" id="3.30.70.270">
    <property type="match status" value="1"/>
</dbReference>
<dbReference type="EMBL" id="BAABME010000280">
    <property type="protein sequence ID" value="GAA0141385.1"/>
    <property type="molecule type" value="Genomic_DNA"/>
</dbReference>
<comment type="caution">
    <text evidence="1">The sequence shown here is derived from an EMBL/GenBank/DDBJ whole genome shotgun (WGS) entry which is preliminary data.</text>
</comment>
<dbReference type="InterPro" id="IPR043128">
    <property type="entry name" value="Rev_trsase/Diguanyl_cyclase"/>
</dbReference>
<dbReference type="AlphaFoldDB" id="A0AAV3NPX0"/>